<keyword evidence="4" id="KW-0325">Glycoprotein</keyword>
<dbReference type="Gene3D" id="3.90.400.10">
    <property type="entry name" value="Oligo-1,6-glucosidase, Domain 2"/>
    <property type="match status" value="1"/>
</dbReference>
<evidence type="ECO:0000256" key="6">
    <source>
        <dbReference type="SAM" id="SignalP"/>
    </source>
</evidence>
<comment type="similarity">
    <text evidence="2">Belongs to the glycosyl hydrolase 13 family.</text>
</comment>
<evidence type="ECO:0000313" key="9">
    <source>
        <dbReference type="Proteomes" id="UP001367676"/>
    </source>
</evidence>
<proteinExistence type="inferred from homology"/>
<accession>A0AAN9TFX7</accession>
<keyword evidence="9" id="KW-1185">Reference proteome</keyword>
<reference evidence="8 9" key="1">
    <citation type="submission" date="2024-03" db="EMBL/GenBank/DDBJ databases">
        <title>Adaptation during the transition from Ophiocordyceps entomopathogen to insect associate is accompanied by gene loss and intensified selection.</title>
        <authorList>
            <person name="Ward C.M."/>
            <person name="Onetto C.A."/>
            <person name="Borneman A.R."/>
        </authorList>
    </citation>
    <scope>NUCLEOTIDE SEQUENCE [LARGE SCALE GENOMIC DNA]</scope>
    <source>
        <strain evidence="8">AWRI1</strain>
        <tissue evidence="8">Single Adult Female</tissue>
    </source>
</reference>
<evidence type="ECO:0000259" key="7">
    <source>
        <dbReference type="SMART" id="SM00642"/>
    </source>
</evidence>
<dbReference type="EC" id="3.2.1.20" evidence="3"/>
<evidence type="ECO:0000256" key="4">
    <source>
        <dbReference type="ARBA" id="ARBA00023180"/>
    </source>
</evidence>
<dbReference type="Pfam" id="PF00128">
    <property type="entry name" value="Alpha-amylase"/>
    <property type="match status" value="1"/>
</dbReference>
<comment type="catalytic activity">
    <reaction evidence="1">
        <text>Hydrolysis of terminal, non-reducing (1-&gt;4)-linked alpha-D-glucose residues with release of alpha-D-glucose.</text>
        <dbReference type="EC" id="3.2.1.20"/>
    </reaction>
</comment>
<keyword evidence="5" id="KW-0378">Hydrolase</keyword>
<dbReference type="AlphaFoldDB" id="A0AAN9TFX7"/>
<dbReference type="InterPro" id="IPR017853">
    <property type="entry name" value="GH"/>
</dbReference>
<dbReference type="GO" id="GO:0004558">
    <property type="term" value="F:alpha-1,4-glucosidase activity"/>
    <property type="evidence" value="ECO:0007669"/>
    <property type="project" value="UniProtKB-EC"/>
</dbReference>
<organism evidence="8 9">
    <name type="scientific">Parthenolecanium corni</name>
    <dbReference type="NCBI Taxonomy" id="536013"/>
    <lineage>
        <taxon>Eukaryota</taxon>
        <taxon>Metazoa</taxon>
        <taxon>Ecdysozoa</taxon>
        <taxon>Arthropoda</taxon>
        <taxon>Hexapoda</taxon>
        <taxon>Insecta</taxon>
        <taxon>Pterygota</taxon>
        <taxon>Neoptera</taxon>
        <taxon>Paraneoptera</taxon>
        <taxon>Hemiptera</taxon>
        <taxon>Sternorrhyncha</taxon>
        <taxon>Coccoidea</taxon>
        <taxon>Coccidae</taxon>
        <taxon>Parthenolecanium</taxon>
    </lineage>
</organism>
<dbReference type="Proteomes" id="UP001367676">
    <property type="component" value="Unassembled WGS sequence"/>
</dbReference>
<feature type="chain" id="PRO_5042875086" description="alpha-glucosidase" evidence="6">
    <location>
        <begin position="24"/>
        <end position="551"/>
    </location>
</feature>
<evidence type="ECO:0000256" key="1">
    <source>
        <dbReference type="ARBA" id="ARBA00001657"/>
    </source>
</evidence>
<evidence type="ECO:0000313" key="8">
    <source>
        <dbReference type="EMBL" id="KAK7585943.1"/>
    </source>
</evidence>
<name>A0AAN9TFX7_9HEMI</name>
<dbReference type="EMBL" id="JBBCAQ010000028">
    <property type="protein sequence ID" value="KAK7585943.1"/>
    <property type="molecule type" value="Genomic_DNA"/>
</dbReference>
<evidence type="ECO:0000256" key="2">
    <source>
        <dbReference type="ARBA" id="ARBA00008061"/>
    </source>
</evidence>
<feature type="signal peptide" evidence="6">
    <location>
        <begin position="1"/>
        <end position="23"/>
    </location>
</feature>
<gene>
    <name evidence="8" type="ORF">V9T40_000122</name>
</gene>
<keyword evidence="6" id="KW-0732">Signal</keyword>
<keyword evidence="5" id="KW-0326">Glycosidase</keyword>
<dbReference type="PANTHER" id="PTHR10357">
    <property type="entry name" value="ALPHA-AMYLASE FAMILY MEMBER"/>
    <property type="match status" value="1"/>
</dbReference>
<sequence length="551" mass="64546">MNLVVNFLIILFIYNFNATAGYGRDWWKYTTLYEIYIRSFKDSDGDGLGDIQGIKSKLDHFVDLGIETLYITPFFKSPMYDAGYDITNFTDVDPDYGTIEDLDELLDEMNKRGLKLLMDFVINHSSDQHPWFEKSIDRVEPYTDFYVWANPKGYNKNGTPMPPNNWLSVFGGSAWKWIPKRKQFYLHQFGEKQPDFNLRNSVLKAELKNCLKFWFDKSVAGARLDAAKHFIEDIKLRDEPLRDSSSQSMKTVLAYHDLNHIYTTNLWETYEFIHELRDFIDQTYSFVNEEKILIVESYSDMKHLMMYFGKKDYNIVHFPFNYDFVMWKTFPSPRIMDRDIKKWLRNIPKHGVANWQTDNHDSPRIGSRYSVEFMDVMIITMLTLPGVACIYYGQEIGMVNHKVRLDQVQDRTADVAVTLLTRDLERLPMQWDDSLNGGFTSKAVPWLPVNPDYWRVNVKAQKNQPNSRYNLFKILSKLRRTKTLKYGNFKSYLISAWVYAFSRSLPDEPSIITILNLGTETESFHLHHNIPNLPPFVKVLAASLNAGYKPG</sequence>
<dbReference type="PANTHER" id="PTHR10357:SF179">
    <property type="entry name" value="NEUTRAL AND BASIC AMINO ACID TRANSPORT PROTEIN RBAT"/>
    <property type="match status" value="1"/>
</dbReference>
<dbReference type="SUPFAM" id="SSF51445">
    <property type="entry name" value="(Trans)glycosidases"/>
    <property type="match status" value="1"/>
</dbReference>
<dbReference type="Gene3D" id="3.20.20.80">
    <property type="entry name" value="Glycosidases"/>
    <property type="match status" value="1"/>
</dbReference>
<dbReference type="InterPro" id="IPR006047">
    <property type="entry name" value="GH13_cat_dom"/>
</dbReference>
<protein>
    <recommendedName>
        <fullName evidence="3">alpha-glucosidase</fullName>
        <ecNumber evidence="3">3.2.1.20</ecNumber>
    </recommendedName>
</protein>
<dbReference type="FunFam" id="3.90.400.10:FF:000001">
    <property type="entry name" value="Maltase A3, isoform A"/>
    <property type="match status" value="1"/>
</dbReference>
<evidence type="ECO:0000256" key="3">
    <source>
        <dbReference type="ARBA" id="ARBA00012741"/>
    </source>
</evidence>
<dbReference type="SMART" id="SM00642">
    <property type="entry name" value="Aamy"/>
    <property type="match status" value="1"/>
</dbReference>
<comment type="caution">
    <text evidence="8">The sequence shown here is derived from an EMBL/GenBank/DDBJ whole genome shotgun (WGS) entry which is preliminary data.</text>
</comment>
<evidence type="ECO:0000256" key="5">
    <source>
        <dbReference type="ARBA" id="ARBA00023295"/>
    </source>
</evidence>
<feature type="domain" description="Glycosyl hydrolase family 13 catalytic" evidence="7">
    <location>
        <begin position="34"/>
        <end position="426"/>
    </location>
</feature>
<dbReference type="InterPro" id="IPR045857">
    <property type="entry name" value="O16G_dom_2"/>
</dbReference>
<dbReference type="GO" id="GO:0005975">
    <property type="term" value="P:carbohydrate metabolic process"/>
    <property type="evidence" value="ECO:0007669"/>
    <property type="project" value="InterPro"/>
</dbReference>